<dbReference type="Proteomes" id="UP001309876">
    <property type="component" value="Unassembled WGS sequence"/>
</dbReference>
<accession>A0AAN7T5Q2</accession>
<dbReference type="AlphaFoldDB" id="A0AAN7T5Q2"/>
<evidence type="ECO:0000256" key="1">
    <source>
        <dbReference type="SAM" id="MobiDB-lite"/>
    </source>
</evidence>
<proteinExistence type="predicted"/>
<reference evidence="2 3" key="1">
    <citation type="submission" date="2023-08" db="EMBL/GenBank/DDBJ databases">
        <title>Black Yeasts Isolated from many extreme environments.</title>
        <authorList>
            <person name="Coleine C."/>
            <person name="Stajich J.E."/>
            <person name="Selbmann L."/>
        </authorList>
    </citation>
    <scope>NUCLEOTIDE SEQUENCE [LARGE SCALE GENOMIC DNA]</scope>
    <source>
        <strain evidence="2 3">CCFEE 5910</strain>
    </source>
</reference>
<name>A0AAN7T5Q2_9EURO</name>
<feature type="compositionally biased region" description="Basic and acidic residues" evidence="1">
    <location>
        <begin position="1"/>
        <end position="15"/>
    </location>
</feature>
<feature type="compositionally biased region" description="Basic and acidic residues" evidence="1">
    <location>
        <begin position="37"/>
        <end position="47"/>
    </location>
</feature>
<protein>
    <submittedName>
        <fullName evidence="2">Uncharacterized protein</fullName>
    </submittedName>
</protein>
<feature type="region of interest" description="Disordered" evidence="1">
    <location>
        <begin position="1"/>
        <end position="92"/>
    </location>
</feature>
<evidence type="ECO:0000313" key="2">
    <source>
        <dbReference type="EMBL" id="KAK5091029.1"/>
    </source>
</evidence>
<comment type="caution">
    <text evidence="2">The sequence shown here is derived from an EMBL/GenBank/DDBJ whole genome shotgun (WGS) entry which is preliminary data.</text>
</comment>
<organism evidence="2 3">
    <name type="scientific">Lithohypha guttulata</name>
    <dbReference type="NCBI Taxonomy" id="1690604"/>
    <lineage>
        <taxon>Eukaryota</taxon>
        <taxon>Fungi</taxon>
        <taxon>Dikarya</taxon>
        <taxon>Ascomycota</taxon>
        <taxon>Pezizomycotina</taxon>
        <taxon>Eurotiomycetes</taxon>
        <taxon>Chaetothyriomycetidae</taxon>
        <taxon>Chaetothyriales</taxon>
        <taxon>Trichomeriaceae</taxon>
        <taxon>Lithohypha</taxon>
    </lineage>
</organism>
<gene>
    <name evidence="2" type="ORF">LTR05_001209</name>
</gene>
<sequence length="92" mass="9829">MGETLKEKAQRKLDSGESSSLGDPVSLKAEQSSRQPADSEKGAESAGKDTNATQDKNPTELGDPVSLKAEKSNNEPTEKDRGALKDQKQSKL</sequence>
<feature type="compositionally biased region" description="Basic and acidic residues" evidence="1">
    <location>
        <begin position="68"/>
        <end position="92"/>
    </location>
</feature>
<evidence type="ECO:0000313" key="3">
    <source>
        <dbReference type="Proteomes" id="UP001309876"/>
    </source>
</evidence>
<dbReference type="EMBL" id="JAVRRJ010000001">
    <property type="protein sequence ID" value="KAK5091029.1"/>
    <property type="molecule type" value="Genomic_DNA"/>
</dbReference>
<keyword evidence="3" id="KW-1185">Reference proteome</keyword>